<feature type="non-terminal residue" evidence="2">
    <location>
        <position position="364"/>
    </location>
</feature>
<accession>A0A6J4H5L4</accession>
<gene>
    <name evidence="2" type="ORF">AVDCRST_MAG50-134</name>
</gene>
<proteinExistence type="predicted"/>
<dbReference type="AlphaFoldDB" id="A0A6J4H5L4"/>
<sequence>APACSRPHHPGHDRLGPADLRGAAAHREAGADPRLAGHLRLPRHRADTGRRLAGASGPAPLDGHPAGLPRRCGVDRRRDLRRRAPDRRRGEPVHPGAAAVRPAGRGGRGKDRPAGRAVQPRRGHRAEPGTPAGGSPKRRSTGAGRHPELRQHRLRHGDDLRPHLPDGARGAQDDGRRPEAGGRPPPHLHPAGGGRLRQGGHGIHGRQPRDQRHRRGVHVHLPDHHRRALRRGARSVGRHGRPHPDGRCDARCDPHRRRRLPHVDPPGHRHPDLLRRLPAAREPPAAADRHVPHGEPQPADGARQRAHRRGGVRHRRGTARHPDRRDGAGGRTERLRRAQGRVQGHPFDRHRPDPGGHPARRRGL</sequence>
<name>A0A6J4H5L4_9ACTN</name>
<dbReference type="EMBL" id="CADCTF010000011">
    <property type="protein sequence ID" value="CAA9213132.1"/>
    <property type="molecule type" value="Genomic_DNA"/>
</dbReference>
<feature type="region of interest" description="Disordered" evidence="1">
    <location>
        <begin position="1"/>
        <end position="364"/>
    </location>
</feature>
<feature type="compositionally biased region" description="Basic and acidic residues" evidence="1">
    <location>
        <begin position="261"/>
        <end position="275"/>
    </location>
</feature>
<feature type="compositionally biased region" description="Low complexity" evidence="1">
    <location>
        <begin position="276"/>
        <end position="286"/>
    </location>
</feature>
<evidence type="ECO:0000313" key="2">
    <source>
        <dbReference type="EMBL" id="CAA9213132.1"/>
    </source>
</evidence>
<feature type="compositionally biased region" description="Basic residues" evidence="1">
    <location>
        <begin position="304"/>
        <end position="319"/>
    </location>
</feature>
<evidence type="ECO:0000256" key="1">
    <source>
        <dbReference type="SAM" id="MobiDB-lite"/>
    </source>
</evidence>
<reference evidence="2" key="1">
    <citation type="submission" date="2020-02" db="EMBL/GenBank/DDBJ databases">
        <authorList>
            <person name="Meier V. D."/>
        </authorList>
    </citation>
    <scope>NUCLEOTIDE SEQUENCE</scope>
    <source>
        <strain evidence="2">AVDCRST_MAG50</strain>
    </source>
</reference>
<organism evidence="2">
    <name type="scientific">uncultured Acidimicrobiales bacterium</name>
    <dbReference type="NCBI Taxonomy" id="310071"/>
    <lineage>
        <taxon>Bacteria</taxon>
        <taxon>Bacillati</taxon>
        <taxon>Actinomycetota</taxon>
        <taxon>Acidimicrobiia</taxon>
        <taxon>Acidimicrobiales</taxon>
        <taxon>environmental samples</taxon>
    </lineage>
</organism>
<feature type="compositionally biased region" description="Gly residues" evidence="1">
    <location>
        <begin position="191"/>
        <end position="202"/>
    </location>
</feature>
<feature type="compositionally biased region" description="Basic and acidic residues" evidence="1">
    <location>
        <begin position="320"/>
        <end position="336"/>
    </location>
</feature>
<feature type="compositionally biased region" description="Basic residues" evidence="1">
    <location>
        <begin position="203"/>
        <end position="241"/>
    </location>
</feature>
<feature type="compositionally biased region" description="Basic and acidic residues" evidence="1">
    <location>
        <begin position="145"/>
        <end position="180"/>
    </location>
</feature>
<feature type="compositionally biased region" description="Low complexity" evidence="1">
    <location>
        <begin position="93"/>
        <end position="103"/>
    </location>
</feature>
<protein>
    <submittedName>
        <fullName evidence="2">Uncharacterized protein</fullName>
    </submittedName>
</protein>
<feature type="non-terminal residue" evidence="2">
    <location>
        <position position="1"/>
    </location>
</feature>
<feature type="compositionally biased region" description="Basic and acidic residues" evidence="1">
    <location>
        <begin position="242"/>
        <end position="253"/>
    </location>
</feature>